<dbReference type="AlphaFoldDB" id="A0A813DI91"/>
<feature type="compositionally biased region" description="Polar residues" evidence="1">
    <location>
        <begin position="371"/>
        <end position="386"/>
    </location>
</feature>
<feature type="region of interest" description="Disordered" evidence="1">
    <location>
        <begin position="332"/>
        <end position="386"/>
    </location>
</feature>
<gene>
    <name evidence="2" type="ORF">PGLA1383_LOCUS4152</name>
</gene>
<dbReference type="Proteomes" id="UP000654075">
    <property type="component" value="Unassembled WGS sequence"/>
</dbReference>
<comment type="caution">
    <text evidence="2">The sequence shown here is derived from an EMBL/GenBank/DDBJ whole genome shotgun (WGS) entry which is preliminary data.</text>
</comment>
<dbReference type="OrthoDB" id="425091at2759"/>
<dbReference type="EMBL" id="CAJNNV010001526">
    <property type="protein sequence ID" value="CAE8585242.1"/>
    <property type="molecule type" value="Genomic_DNA"/>
</dbReference>
<name>A0A813DI91_POLGL</name>
<keyword evidence="3" id="KW-1185">Reference proteome</keyword>
<feature type="compositionally biased region" description="Polar residues" evidence="1">
    <location>
        <begin position="334"/>
        <end position="345"/>
    </location>
</feature>
<protein>
    <submittedName>
        <fullName evidence="2">Uncharacterized protein</fullName>
    </submittedName>
</protein>
<dbReference type="GO" id="GO:0071203">
    <property type="term" value="C:WASH complex"/>
    <property type="evidence" value="ECO:0007669"/>
    <property type="project" value="InterPro"/>
</dbReference>
<proteinExistence type="predicted"/>
<sequence>VPMAMDGATRERIDPKVLAALVNRFTADSADFLQAFARQAEAKLLELSQRLERLHRLVSLFEHKVRHLEPASGASAPSRPPASIAGAGDEAPAASAPAQGATADQVSAIEELAAAEALPVVDNEACEKYAVYRRMQRSGVPLLAIRQRLLMDALEDPTLDVAMLDSFDGAAGTGAGRSSSSSSSSSPVALAPAIAPAADPVVEAKPSTAPPREPAAVAPPVVAAGPSGLAAAAAAIALRRRSLAQEPSGSQPAEPFRAGGASVAAEPKVAAVFAPAAPAASPQPAVSPAVVPALAASTGLAKAAATPAEPVLFLSRPPPPPPPAMKAFARDMTATANTSCDQQSYRPRPLPPRKRRRRPRLPCACDVRSLPSRTMTTSNPTSMISE</sequence>
<feature type="non-terminal residue" evidence="2">
    <location>
        <position position="1"/>
    </location>
</feature>
<evidence type="ECO:0000313" key="2">
    <source>
        <dbReference type="EMBL" id="CAE8585242.1"/>
    </source>
</evidence>
<feature type="region of interest" description="Disordered" evidence="1">
    <location>
        <begin position="70"/>
        <end position="99"/>
    </location>
</feature>
<dbReference type="Pfam" id="PF10152">
    <property type="entry name" value="CCDC53"/>
    <property type="match status" value="1"/>
</dbReference>
<accession>A0A813DI91</accession>
<evidence type="ECO:0000256" key="1">
    <source>
        <dbReference type="SAM" id="MobiDB-lite"/>
    </source>
</evidence>
<organism evidence="2 3">
    <name type="scientific">Polarella glacialis</name>
    <name type="common">Dinoflagellate</name>
    <dbReference type="NCBI Taxonomy" id="89957"/>
    <lineage>
        <taxon>Eukaryota</taxon>
        <taxon>Sar</taxon>
        <taxon>Alveolata</taxon>
        <taxon>Dinophyceae</taxon>
        <taxon>Suessiales</taxon>
        <taxon>Suessiaceae</taxon>
        <taxon>Polarella</taxon>
    </lineage>
</organism>
<reference evidence="2" key="1">
    <citation type="submission" date="2021-02" db="EMBL/GenBank/DDBJ databases">
        <authorList>
            <person name="Dougan E. K."/>
            <person name="Rhodes N."/>
            <person name="Thang M."/>
            <person name="Chan C."/>
        </authorList>
    </citation>
    <scope>NUCLEOTIDE SEQUENCE</scope>
</reference>
<feature type="compositionally biased region" description="Basic residues" evidence="1">
    <location>
        <begin position="351"/>
        <end position="360"/>
    </location>
</feature>
<evidence type="ECO:0000313" key="3">
    <source>
        <dbReference type="Proteomes" id="UP000654075"/>
    </source>
</evidence>
<dbReference type="InterPro" id="IPR019309">
    <property type="entry name" value="WASHC3"/>
</dbReference>